<dbReference type="InterPro" id="IPR052159">
    <property type="entry name" value="Competence_DNA_uptake"/>
</dbReference>
<evidence type="ECO:0000313" key="2">
    <source>
        <dbReference type="EMBL" id="MDY0870745.1"/>
    </source>
</evidence>
<proteinExistence type="predicted"/>
<protein>
    <recommendedName>
        <fullName evidence="4">Metallo-beta-lactamase domain-containing protein</fullName>
    </recommendedName>
</protein>
<evidence type="ECO:0000313" key="3">
    <source>
        <dbReference type="Proteomes" id="UP001271769"/>
    </source>
</evidence>
<dbReference type="Gene3D" id="3.60.15.10">
    <property type="entry name" value="Ribonuclease Z/Hydroxyacylglutathione hydrolase-like"/>
    <property type="match status" value="1"/>
</dbReference>
<dbReference type="RefSeq" id="WP_320499076.1">
    <property type="nucleotide sequence ID" value="NZ_JAXCLX010000001.1"/>
</dbReference>
<organism evidence="2 3">
    <name type="scientific">Dongia rigui</name>
    <dbReference type="NCBI Taxonomy" id="940149"/>
    <lineage>
        <taxon>Bacteria</taxon>
        <taxon>Pseudomonadati</taxon>
        <taxon>Pseudomonadota</taxon>
        <taxon>Alphaproteobacteria</taxon>
        <taxon>Rhodospirillales</taxon>
        <taxon>Dongiaceae</taxon>
        <taxon>Dongia</taxon>
    </lineage>
</organism>
<feature type="region of interest" description="Disordered" evidence="1">
    <location>
        <begin position="36"/>
        <end position="64"/>
    </location>
</feature>
<dbReference type="PANTHER" id="PTHR30619:SF1">
    <property type="entry name" value="RECOMBINATION PROTEIN 2"/>
    <property type="match status" value="1"/>
</dbReference>
<dbReference type="InterPro" id="IPR036866">
    <property type="entry name" value="RibonucZ/Hydroxyglut_hydro"/>
</dbReference>
<dbReference type="PANTHER" id="PTHR30619">
    <property type="entry name" value="DNA INTERNALIZATION/COMPETENCE PROTEIN COMEC/REC2"/>
    <property type="match status" value="1"/>
</dbReference>
<comment type="caution">
    <text evidence="2">The sequence shown here is derived from an EMBL/GenBank/DDBJ whole genome shotgun (WGS) entry which is preliminary data.</text>
</comment>
<feature type="compositionally biased region" description="Basic and acidic residues" evidence="1">
    <location>
        <begin position="44"/>
        <end position="54"/>
    </location>
</feature>
<feature type="region of interest" description="Disordered" evidence="1">
    <location>
        <begin position="522"/>
        <end position="553"/>
    </location>
</feature>
<name>A0ABU5DTW7_9PROT</name>
<dbReference type="Proteomes" id="UP001271769">
    <property type="component" value="Unassembled WGS sequence"/>
</dbReference>
<gene>
    <name evidence="2" type="ORF">SMD31_02385</name>
</gene>
<sequence>MTVAVPRYRLTLFLNVVINYYSIEWSLAGGIWSARKHPNSPRSTRSEAASREDTMCPGPTLADVDSHLPDATRNGTYHFLDVGDEKYGECTLVIFGKTRVLIDGSHRGDVVGRNGRPSIPDQLAEILQEEAPHHISLLVVTHGHNDHIGCLPDLVANEVIDADWALITDPQLGFGRTSDDDAPTDAVNDPAYRLATALREEDASDLDDAALADFLDAAATVEGRYADMIENLKQRGTKVEFYRGKKLRDELVDLLRPTGATLLGPSEAQLLFCAEQISNTNKDAAVVADQVMRVDRITDPVAMYRAAVEQELQRDGRRNPRGNGMNCQSITFAFGPKNARVLLAGDMQFAEPGVKDADDEVRELRERVIAAGPYKVLKTTHHSSHNGQDDDWLSALGEPPIIIHSGGINDASHPYPGVLQMLKRRSRQIRFARTDRNGHIAVRPHLEPDEAIEKARGRLNDFTPNGQDEIGEIATTSSATSVQAVVSATVNQAAPQVIIVNLPASAIDMTVGGIDIVVRNGLDNRSGRPTTGAEQTVPRRGSENTGSLRNDRRQPAIGAVPTVVLASGRSLPNLLFVTNSERLSRNIGTREASAALDAVRAANHPICEVDGNAAAAAQIVRTRLQNDSQLVGIVLLGGYDVVPPTAVDVLDQRLRNTLGPGAVEADDDHYIVWSDEPYGDRDGDHLAERPVSRIPDGRDATLFLRALSARPAGAAPIERFGVRNYARPFADAVWKSISGQRPFAVSEKFLCHNVKTTETTTAALHYFMLHGDWRDGRMFLGERANGVDYTDAFSVTNVPTDFAGIAFSGCCWGALTVSQRARDAGAAALAPRVAERSIALSYLKAGAAGFVGCTGSHYSGSDPDPRVNYASAMHQAFWKSLPQAGYAPAIALHKAKAEYGSQIATSAATMEPNNLARRLKNRTQFTCLGLGW</sequence>
<accession>A0ABU5DTW7</accession>
<evidence type="ECO:0000256" key="1">
    <source>
        <dbReference type="SAM" id="MobiDB-lite"/>
    </source>
</evidence>
<dbReference type="EMBL" id="JAXCLX010000001">
    <property type="protein sequence ID" value="MDY0870745.1"/>
    <property type="molecule type" value="Genomic_DNA"/>
</dbReference>
<keyword evidence="3" id="KW-1185">Reference proteome</keyword>
<reference evidence="2 3" key="1">
    <citation type="journal article" date="2013" name="Antonie Van Leeuwenhoek">
        <title>Dongia rigui sp. nov., isolated from freshwater of a large wetland in Korea.</title>
        <authorList>
            <person name="Baik K.S."/>
            <person name="Hwang Y.M."/>
            <person name="Choi J.S."/>
            <person name="Kwon J."/>
            <person name="Seong C.N."/>
        </authorList>
    </citation>
    <scope>NUCLEOTIDE SEQUENCE [LARGE SCALE GENOMIC DNA]</scope>
    <source>
        <strain evidence="2 3">04SU4-P</strain>
    </source>
</reference>
<dbReference type="SUPFAM" id="SSF56281">
    <property type="entry name" value="Metallo-hydrolase/oxidoreductase"/>
    <property type="match status" value="2"/>
</dbReference>
<evidence type="ECO:0008006" key="4">
    <source>
        <dbReference type="Google" id="ProtNLM"/>
    </source>
</evidence>